<sequence length="895" mass="97396">MDPNASTEGEAVISTEGEGISHEAPSRQDSQDVLDNSFFFDPRIQELNETFQGFLLDMLQFSYTHSFPPHIFSSPLIPETHDIDTAGLLNRLASLISREMEDMALSPPDESPVPKESPEQVHFSMLMSQISAVIHSPAIVSTDQRRAIERQVEMSVVEWLKRAFGIYTVKYVLFQGGLYPSANPLDFPLVPVLRCALQKSSGVASSTLSIPVIYISADTAADDFEATVSVCWPVVGSFYGIQNVLVRRISCLRHSEIMDVGDLERAVNADVAAGKRPCLVVGKAGSPIMGQVDDLKALREICDQFGMWLHVTGPASCLLITSESNIVEGLPPMESPVLNVLKFALAADSLETHPGSLLSISALPGFTFFFTVDPRDKDPMRALSTLVSTGHVPLIPPQLTTNLARPVSTPLDVIVSGPGRLSITPQARKGRRGSVEKGWKHPAELLTVLPIWVIAQTVGASMIERTLRKAHQLVNSMSDFIGKEDTLLCVNPQEATALTCIVRFHPTLNRNYFEANLDVMLSLNNERVLSSPTRGEDISMEERVGYFAHVGDGDMGTKYIFSLFSDDMRHHLCLDLISVSGLLCIRYRPLSADASPQSQEDQALNFTSQLAHEAEKVDSALKYNHIFEHVVSKHSPTLRYLKSWAVGAVADSVVLPRGSIVRASNGGSSLTGSTVDSIGGPRTPRVVVDAGSDEETIWVGLGAIRYTPMYVELDKPSLSNTVLRDLDYLNGRIADELAKQYGSLFSRGQAAAGILSEGGAGICIRVGLDEVPFTEDLIEHCVEIVLKKGMELERDPAYMEDIANVIRDGIAQAERELRSEADGESILRSIPIVGSLVSYIAPEPLKIKSRVKAFTISSGFSTAPLQSPDGPTRRTSNGEALNPRTSTTSASDPST</sequence>
<feature type="compositionally biased region" description="Polar residues" evidence="5">
    <location>
        <begin position="873"/>
        <end position="895"/>
    </location>
</feature>
<accession>A0A507CG74</accession>
<dbReference type="Gene3D" id="3.40.640.10">
    <property type="entry name" value="Type I PLP-dependent aspartate aminotransferase-like (Major domain)"/>
    <property type="match status" value="1"/>
</dbReference>
<dbReference type="AlphaFoldDB" id="A0A507CG74"/>
<evidence type="ECO:0000256" key="2">
    <source>
        <dbReference type="ARBA" id="ARBA00022793"/>
    </source>
</evidence>
<keyword evidence="7" id="KW-1185">Reference proteome</keyword>
<dbReference type="Proteomes" id="UP000319731">
    <property type="component" value="Unassembled WGS sequence"/>
</dbReference>
<feature type="region of interest" description="Disordered" evidence="5">
    <location>
        <begin position="860"/>
        <end position="895"/>
    </location>
</feature>
<dbReference type="PANTHER" id="PTHR11999:SF70">
    <property type="entry name" value="MIP05841P"/>
    <property type="match status" value="1"/>
</dbReference>
<evidence type="ECO:0000313" key="7">
    <source>
        <dbReference type="Proteomes" id="UP000319731"/>
    </source>
</evidence>
<dbReference type="InterPro" id="IPR010977">
    <property type="entry name" value="Aromatic_deC"/>
</dbReference>
<dbReference type="PANTHER" id="PTHR11999">
    <property type="entry name" value="GROUP II PYRIDOXAL-5-PHOSPHATE DECARBOXYLASE"/>
    <property type="match status" value="1"/>
</dbReference>
<dbReference type="GO" id="GO:0016831">
    <property type="term" value="F:carboxy-lyase activity"/>
    <property type="evidence" value="ECO:0007669"/>
    <property type="project" value="UniProtKB-KW"/>
</dbReference>
<keyword evidence="4" id="KW-0456">Lyase</keyword>
<dbReference type="InterPro" id="IPR015421">
    <property type="entry name" value="PyrdxlP-dep_Trfase_major"/>
</dbReference>
<name>A0A507CG74_9FUNG</name>
<evidence type="ECO:0000313" key="6">
    <source>
        <dbReference type="EMBL" id="TPX36595.1"/>
    </source>
</evidence>
<dbReference type="GO" id="GO:0019752">
    <property type="term" value="P:carboxylic acid metabolic process"/>
    <property type="evidence" value="ECO:0007669"/>
    <property type="project" value="InterPro"/>
</dbReference>
<feature type="compositionally biased region" description="Basic and acidic residues" evidence="5">
    <location>
        <begin position="19"/>
        <end position="28"/>
    </location>
</feature>
<evidence type="ECO:0000256" key="4">
    <source>
        <dbReference type="ARBA" id="ARBA00023239"/>
    </source>
</evidence>
<comment type="cofactor">
    <cofactor evidence="1">
        <name>pyridoxal 5'-phosphate</name>
        <dbReference type="ChEBI" id="CHEBI:597326"/>
    </cofactor>
</comment>
<dbReference type="RefSeq" id="XP_031026809.1">
    <property type="nucleotide sequence ID" value="XM_031167224.1"/>
</dbReference>
<gene>
    <name evidence="6" type="ORF">SmJEL517_g01296</name>
</gene>
<evidence type="ECO:0000256" key="5">
    <source>
        <dbReference type="SAM" id="MobiDB-lite"/>
    </source>
</evidence>
<dbReference type="EMBL" id="QEAO01000004">
    <property type="protein sequence ID" value="TPX36595.1"/>
    <property type="molecule type" value="Genomic_DNA"/>
</dbReference>
<evidence type="ECO:0000256" key="1">
    <source>
        <dbReference type="ARBA" id="ARBA00001933"/>
    </source>
</evidence>
<dbReference type="SUPFAM" id="SSF53383">
    <property type="entry name" value="PLP-dependent transferases"/>
    <property type="match status" value="1"/>
</dbReference>
<keyword evidence="2" id="KW-0210">Decarboxylase</keyword>
<evidence type="ECO:0000256" key="3">
    <source>
        <dbReference type="ARBA" id="ARBA00022898"/>
    </source>
</evidence>
<protein>
    <submittedName>
        <fullName evidence="6">Uncharacterized protein</fullName>
    </submittedName>
</protein>
<proteinExistence type="predicted"/>
<comment type="caution">
    <text evidence="6">The sequence shown here is derived from an EMBL/GenBank/DDBJ whole genome shotgun (WGS) entry which is preliminary data.</text>
</comment>
<organism evidence="6 7">
    <name type="scientific">Synchytrium microbalum</name>
    <dbReference type="NCBI Taxonomy" id="1806994"/>
    <lineage>
        <taxon>Eukaryota</taxon>
        <taxon>Fungi</taxon>
        <taxon>Fungi incertae sedis</taxon>
        <taxon>Chytridiomycota</taxon>
        <taxon>Chytridiomycota incertae sedis</taxon>
        <taxon>Chytridiomycetes</taxon>
        <taxon>Synchytriales</taxon>
        <taxon>Synchytriaceae</taxon>
        <taxon>Synchytrium</taxon>
    </lineage>
</organism>
<dbReference type="Pfam" id="PF00282">
    <property type="entry name" value="Pyridoxal_deC"/>
    <property type="match status" value="1"/>
</dbReference>
<dbReference type="GeneID" id="42002521"/>
<dbReference type="GO" id="GO:0030170">
    <property type="term" value="F:pyridoxal phosphate binding"/>
    <property type="evidence" value="ECO:0007669"/>
    <property type="project" value="InterPro"/>
</dbReference>
<reference evidence="6 7" key="1">
    <citation type="journal article" date="2019" name="Sci. Rep.">
        <title>Comparative genomics of chytrid fungi reveal insights into the obligate biotrophic and pathogenic lifestyle of Synchytrium endobioticum.</title>
        <authorList>
            <person name="van de Vossenberg B.T.L.H."/>
            <person name="Warris S."/>
            <person name="Nguyen H.D.T."/>
            <person name="van Gent-Pelzer M.P.E."/>
            <person name="Joly D.L."/>
            <person name="van de Geest H.C."/>
            <person name="Bonants P.J.M."/>
            <person name="Smith D.S."/>
            <person name="Levesque C.A."/>
            <person name="van der Lee T.A.J."/>
        </authorList>
    </citation>
    <scope>NUCLEOTIDE SEQUENCE [LARGE SCALE GENOMIC DNA]</scope>
    <source>
        <strain evidence="6 7">JEL517</strain>
    </source>
</reference>
<feature type="region of interest" description="Disordered" evidence="5">
    <location>
        <begin position="1"/>
        <end position="28"/>
    </location>
</feature>
<keyword evidence="3" id="KW-0663">Pyridoxal phosphate</keyword>
<dbReference type="OrthoDB" id="2118611at2759"/>
<dbReference type="InterPro" id="IPR002129">
    <property type="entry name" value="PyrdxlP-dep_de-COase"/>
</dbReference>
<dbReference type="InterPro" id="IPR015424">
    <property type="entry name" value="PyrdxlP-dep_Trfase"/>
</dbReference>